<evidence type="ECO:0000313" key="3">
    <source>
        <dbReference type="Proteomes" id="UP000470772"/>
    </source>
</evidence>
<reference evidence="2 3" key="1">
    <citation type="submission" date="2019-10" db="EMBL/GenBank/DDBJ databases">
        <title>Sequencing and Assembly of Multiple Reported Metal-Biooxidizing Members of the Extremely Thermoacidophilic Archaeal Family Sulfolobaceae.</title>
        <authorList>
            <person name="Counts J.A."/>
            <person name="Kelly R.M."/>
        </authorList>
    </citation>
    <scope>NUCLEOTIDE SEQUENCE [LARGE SCALE GENOMIC DNA]</scope>
    <source>
        <strain evidence="2 3">DSM 6482</strain>
    </source>
</reference>
<feature type="transmembrane region" description="Helical" evidence="1">
    <location>
        <begin position="144"/>
        <end position="171"/>
    </location>
</feature>
<organism evidence="2 3">
    <name type="scientific">Sulfuracidifex metallicus DSM 6482 = JCM 9184</name>
    <dbReference type="NCBI Taxonomy" id="523847"/>
    <lineage>
        <taxon>Archaea</taxon>
        <taxon>Thermoproteota</taxon>
        <taxon>Thermoprotei</taxon>
        <taxon>Sulfolobales</taxon>
        <taxon>Sulfolobaceae</taxon>
        <taxon>Sulfuracidifex</taxon>
    </lineage>
</organism>
<protein>
    <recommendedName>
        <fullName evidence="4">DUF2029 domain-containing protein</fullName>
    </recommendedName>
</protein>
<dbReference type="EMBL" id="WGGD01000005">
    <property type="protein sequence ID" value="MUN29477.1"/>
    <property type="molecule type" value="Genomic_DNA"/>
</dbReference>
<keyword evidence="3" id="KW-1185">Reference proteome</keyword>
<feature type="transmembrane region" description="Helical" evidence="1">
    <location>
        <begin position="71"/>
        <end position="91"/>
    </location>
</feature>
<feature type="transmembrane region" description="Helical" evidence="1">
    <location>
        <begin position="37"/>
        <end position="59"/>
    </location>
</feature>
<feature type="transmembrane region" description="Helical" evidence="1">
    <location>
        <begin position="361"/>
        <end position="385"/>
    </location>
</feature>
<name>A0A6A9QJL8_SULME</name>
<accession>A0A6A9QJL8</accession>
<comment type="caution">
    <text evidence="2">The sequence shown here is derived from an EMBL/GenBank/DDBJ whole genome shotgun (WGS) entry which is preliminary data.</text>
</comment>
<dbReference type="RefSeq" id="WP_156017054.1">
    <property type="nucleotide sequence ID" value="NZ_BBBY01000007.1"/>
</dbReference>
<feature type="transmembrane region" description="Helical" evidence="1">
    <location>
        <begin position="7"/>
        <end position="25"/>
    </location>
</feature>
<feature type="transmembrane region" description="Helical" evidence="1">
    <location>
        <begin position="268"/>
        <end position="285"/>
    </location>
</feature>
<evidence type="ECO:0000256" key="1">
    <source>
        <dbReference type="SAM" id="Phobius"/>
    </source>
</evidence>
<keyword evidence="1" id="KW-0812">Transmembrane</keyword>
<feature type="transmembrane region" description="Helical" evidence="1">
    <location>
        <begin position="323"/>
        <end position="341"/>
    </location>
</feature>
<dbReference type="OrthoDB" id="42384at2157"/>
<evidence type="ECO:0008006" key="4">
    <source>
        <dbReference type="Google" id="ProtNLM"/>
    </source>
</evidence>
<dbReference type="Proteomes" id="UP000470772">
    <property type="component" value="Unassembled WGS sequence"/>
</dbReference>
<feature type="transmembrane region" description="Helical" evidence="1">
    <location>
        <begin position="291"/>
        <end position="311"/>
    </location>
</feature>
<feature type="transmembrane region" description="Helical" evidence="1">
    <location>
        <begin position="406"/>
        <end position="426"/>
    </location>
</feature>
<sequence>MDLRRSVVYVLVGMIILSSLFILNFKLNILNNPVEAALVSISFFGIIAIFMFSLSPQLLSRERKISEIDKVVFYISMAIFTIVSIGLIHGFGTDDQEYTVQAALNLLKGYDPYTSFNYQPLGVKPTYTVYGGITHAFIYPPLSFLLYIPIILVLSALNLPLYFTNILNIIFQDLLSLIIFRVGIKREDPIAVLPIIFLFITADVEAPGFSGVSASIWATFIALGYLKSGWKGGLFLGLANLFNQISWLITPFLLIYKFKTSREDFVKTLNGFTISIIGLSLPFLIWNPYGFLHIFTTDVATIPVGLTGLTVLNFTGILEVEPWYFTFMMTVIGSLSLYLYYKGFGVLRETLWIYPMLIMWFSWRTLSEYFIVWPMLMFLSVFQLYDFNNVRNNLPQIKIPKGEISTILLTALVVVGSLGLLAHSQYVSQDPVKVVKVNVNGKSEPITSVNITVENVGDSPVNITLVRVSVPNHLNMVWNYTPSNYIKPGSNATIEAFTDNKSLSVNGSCLTVQVYSSYYIGEYKVNLTSFNISSSTIS</sequence>
<feature type="transmembrane region" description="Helical" evidence="1">
    <location>
        <begin position="192"/>
        <end position="222"/>
    </location>
</feature>
<gene>
    <name evidence="2" type="ORF">GC250_08510</name>
</gene>
<keyword evidence="1" id="KW-0472">Membrane</keyword>
<feature type="transmembrane region" description="Helical" evidence="1">
    <location>
        <begin position="234"/>
        <end position="256"/>
    </location>
</feature>
<proteinExistence type="predicted"/>
<evidence type="ECO:0000313" key="2">
    <source>
        <dbReference type="EMBL" id="MUN29477.1"/>
    </source>
</evidence>
<dbReference type="AlphaFoldDB" id="A0A6A9QJL8"/>
<keyword evidence="1" id="KW-1133">Transmembrane helix</keyword>